<name>A0ABV5WN64_9BACI</name>
<evidence type="ECO:0000313" key="10">
    <source>
        <dbReference type="Proteomes" id="UP001589609"/>
    </source>
</evidence>
<proteinExistence type="predicted"/>
<organism evidence="9 10">
    <name type="scientific">Ectobacillus funiculus</name>
    <dbReference type="NCBI Taxonomy" id="137993"/>
    <lineage>
        <taxon>Bacteria</taxon>
        <taxon>Bacillati</taxon>
        <taxon>Bacillota</taxon>
        <taxon>Bacilli</taxon>
        <taxon>Bacillales</taxon>
        <taxon>Bacillaceae</taxon>
        <taxon>Ectobacillus</taxon>
    </lineage>
</organism>
<feature type="transmembrane region" description="Helical" evidence="8">
    <location>
        <begin position="350"/>
        <end position="369"/>
    </location>
</feature>
<evidence type="ECO:0000256" key="7">
    <source>
        <dbReference type="ARBA" id="ARBA00023136"/>
    </source>
</evidence>
<dbReference type="EMBL" id="JBHMAF010000196">
    <property type="protein sequence ID" value="MFB9762075.1"/>
    <property type="molecule type" value="Genomic_DNA"/>
</dbReference>
<sequence>MSEKLSSVQLIVLFYFLAVMVSTVLLLLPAARNPGAELSIVDALFTAASAVSVTGLTVVSTAETFSTTGYFILIFIVQFGGIGIMTLGTFVWLIMGKKIGFKERQLIMIDQNRSTFSGLVQLMREILSIIITIELIGSVVLGTYFLQYYRTWQEAYLHGLFAAVNAATNAGFDITGQSMIPYAHDYFVQAVHMILVILGAIGFPVLVELKEYITYKGKGKSPYRFSLFTKLTTSTFFLLLVIGTFFIYFFDRHHFFADKTWHEALFYALFQGVSTRSGGLVTMDLNDFSTPTQLVLAALMFIGASPSSVGSGIRTTTFAIVALSILAYAKGRSTVKVFRKEIHPVDVHRSFIVLTVAVFLCAVSFIILASTEPSLSLTAIVFEVCSAFGTTGLSLGITSELSTLGKLLLIALMFIGRIGIFSLLFLIRGKVVKENIHYPQERVSIG</sequence>
<evidence type="ECO:0000256" key="5">
    <source>
        <dbReference type="ARBA" id="ARBA00022989"/>
    </source>
</evidence>
<evidence type="ECO:0000313" key="9">
    <source>
        <dbReference type="EMBL" id="MFB9762075.1"/>
    </source>
</evidence>
<keyword evidence="4 8" id="KW-0812">Transmembrane</keyword>
<feature type="transmembrane region" description="Helical" evidence="8">
    <location>
        <begin position="40"/>
        <end position="59"/>
    </location>
</feature>
<keyword evidence="6" id="KW-0406">Ion transport</keyword>
<dbReference type="Proteomes" id="UP001589609">
    <property type="component" value="Unassembled WGS sequence"/>
</dbReference>
<evidence type="ECO:0000256" key="2">
    <source>
        <dbReference type="ARBA" id="ARBA00022448"/>
    </source>
</evidence>
<feature type="transmembrane region" description="Helical" evidence="8">
    <location>
        <begin position="186"/>
        <end position="207"/>
    </location>
</feature>
<keyword evidence="5 8" id="KW-1133">Transmembrane helix</keyword>
<evidence type="ECO:0000256" key="1">
    <source>
        <dbReference type="ARBA" id="ARBA00004651"/>
    </source>
</evidence>
<keyword evidence="3" id="KW-1003">Cell membrane</keyword>
<evidence type="ECO:0000256" key="6">
    <source>
        <dbReference type="ARBA" id="ARBA00023065"/>
    </source>
</evidence>
<feature type="transmembrane region" description="Helical" evidence="8">
    <location>
        <begin position="227"/>
        <end position="250"/>
    </location>
</feature>
<keyword evidence="10" id="KW-1185">Reference proteome</keyword>
<accession>A0ABV5WN64</accession>
<gene>
    <name evidence="9" type="ORF">ACFFMS_28005</name>
</gene>
<comment type="caution">
    <text evidence="9">The sequence shown here is derived from an EMBL/GenBank/DDBJ whole genome shotgun (WGS) entry which is preliminary data.</text>
</comment>
<keyword evidence="2" id="KW-0813">Transport</keyword>
<comment type="subcellular location">
    <subcellularLocation>
        <location evidence="1">Cell membrane</location>
        <topology evidence="1">Multi-pass membrane protein</topology>
    </subcellularLocation>
</comment>
<keyword evidence="7 8" id="KW-0472">Membrane</keyword>
<dbReference type="PANTHER" id="PTHR32024:SF4">
    <property type="entry name" value="KTR SYSTEM POTASSIUM UPTAKE PROTEIN D"/>
    <property type="match status" value="1"/>
</dbReference>
<feature type="transmembrane region" description="Helical" evidence="8">
    <location>
        <begin position="126"/>
        <end position="146"/>
    </location>
</feature>
<feature type="transmembrane region" description="Helical" evidence="8">
    <location>
        <begin position="71"/>
        <end position="95"/>
    </location>
</feature>
<dbReference type="PANTHER" id="PTHR32024">
    <property type="entry name" value="TRK SYSTEM POTASSIUM UPTAKE PROTEIN TRKG-RELATED"/>
    <property type="match status" value="1"/>
</dbReference>
<evidence type="ECO:0000256" key="4">
    <source>
        <dbReference type="ARBA" id="ARBA00022692"/>
    </source>
</evidence>
<protein>
    <submittedName>
        <fullName evidence="9">TrkH family potassium uptake protein</fullName>
    </submittedName>
</protein>
<evidence type="ECO:0000256" key="8">
    <source>
        <dbReference type="SAM" id="Phobius"/>
    </source>
</evidence>
<evidence type="ECO:0000256" key="3">
    <source>
        <dbReference type="ARBA" id="ARBA00022475"/>
    </source>
</evidence>
<feature type="transmembrane region" description="Helical" evidence="8">
    <location>
        <begin position="407"/>
        <end position="427"/>
    </location>
</feature>
<feature type="transmembrane region" description="Helical" evidence="8">
    <location>
        <begin position="309"/>
        <end position="329"/>
    </location>
</feature>
<dbReference type="InterPro" id="IPR003445">
    <property type="entry name" value="Cat_transpt"/>
</dbReference>
<feature type="transmembrane region" description="Helical" evidence="8">
    <location>
        <begin position="6"/>
        <end position="28"/>
    </location>
</feature>
<dbReference type="Pfam" id="PF02386">
    <property type="entry name" value="TrkH"/>
    <property type="match status" value="1"/>
</dbReference>
<reference evidence="9 10" key="1">
    <citation type="submission" date="2024-09" db="EMBL/GenBank/DDBJ databases">
        <authorList>
            <person name="Sun Q."/>
            <person name="Mori K."/>
        </authorList>
    </citation>
    <scope>NUCLEOTIDE SEQUENCE [LARGE SCALE GENOMIC DNA]</scope>
    <source>
        <strain evidence="9 10">JCM 11201</strain>
    </source>
</reference>